<protein>
    <submittedName>
        <fullName evidence="1">Major tail protein</fullName>
    </submittedName>
</protein>
<name>A0ABW2V0J0_9BACI</name>
<proteinExistence type="predicted"/>
<dbReference type="NCBIfam" id="TIGR01603">
    <property type="entry name" value="maj_tail_phi13"/>
    <property type="match status" value="1"/>
</dbReference>
<dbReference type="Pfam" id="PF04630">
    <property type="entry name" value="Phage_TTP_1"/>
    <property type="match status" value="1"/>
</dbReference>
<sequence length="191" mass="20157">MSTIGFESIDIGIMDEDENITDTYTLDKQSGGAINASISGLGAEMSTVYASNAPFYISALGTGQPELELQVADIPDDVLSKISGADEDADGIMKLGDKTQPPFAAVVLKTQGMGGDDIYVSLLKGKFQFPDQSMSTVNDSGAEPSEDTITFNGVSRNSDGYVYAKTRSSNTNFSESSFRDFALPKKSGGTA</sequence>
<reference evidence="2" key="1">
    <citation type="journal article" date="2019" name="Int. J. Syst. Evol. Microbiol.">
        <title>The Global Catalogue of Microorganisms (GCM) 10K type strain sequencing project: providing services to taxonomists for standard genome sequencing and annotation.</title>
        <authorList>
            <consortium name="The Broad Institute Genomics Platform"/>
            <consortium name="The Broad Institute Genome Sequencing Center for Infectious Disease"/>
            <person name="Wu L."/>
            <person name="Ma J."/>
        </authorList>
    </citation>
    <scope>NUCLEOTIDE SEQUENCE [LARGE SCALE GENOMIC DNA]</scope>
    <source>
        <strain evidence="2">JCM 30234</strain>
    </source>
</reference>
<dbReference type="InterPro" id="IPR006490">
    <property type="entry name" value="Maj_tail_phi13"/>
</dbReference>
<evidence type="ECO:0000313" key="2">
    <source>
        <dbReference type="Proteomes" id="UP001596620"/>
    </source>
</evidence>
<evidence type="ECO:0000313" key="1">
    <source>
        <dbReference type="EMBL" id="MFC7748310.1"/>
    </source>
</evidence>
<organism evidence="1 2">
    <name type="scientific">Lentibacillus kimchii</name>
    <dbReference type="NCBI Taxonomy" id="1542911"/>
    <lineage>
        <taxon>Bacteria</taxon>
        <taxon>Bacillati</taxon>
        <taxon>Bacillota</taxon>
        <taxon>Bacilli</taxon>
        <taxon>Bacillales</taxon>
        <taxon>Bacillaceae</taxon>
        <taxon>Lentibacillus</taxon>
    </lineage>
</organism>
<dbReference type="RefSeq" id="WP_382361635.1">
    <property type="nucleotide sequence ID" value="NZ_JBHTGR010000057.1"/>
</dbReference>
<gene>
    <name evidence="1" type="ORF">ACFQU8_14050</name>
</gene>
<comment type="caution">
    <text evidence="1">The sequence shown here is derived from an EMBL/GenBank/DDBJ whole genome shotgun (WGS) entry which is preliminary data.</text>
</comment>
<dbReference type="EMBL" id="JBHTGR010000057">
    <property type="protein sequence ID" value="MFC7748310.1"/>
    <property type="molecule type" value="Genomic_DNA"/>
</dbReference>
<dbReference type="InterPro" id="IPR006724">
    <property type="entry name" value="Phage_TTP"/>
</dbReference>
<dbReference type="Proteomes" id="UP001596620">
    <property type="component" value="Unassembled WGS sequence"/>
</dbReference>
<keyword evidence="2" id="KW-1185">Reference proteome</keyword>
<accession>A0ABW2V0J0</accession>